<dbReference type="AlphaFoldDB" id="A0A382WMQ2"/>
<name>A0A382WMQ2_9ZZZZ</name>
<reference evidence="1" key="1">
    <citation type="submission" date="2018-05" db="EMBL/GenBank/DDBJ databases">
        <authorList>
            <person name="Lanie J.A."/>
            <person name="Ng W.-L."/>
            <person name="Kazmierczak K.M."/>
            <person name="Andrzejewski T.M."/>
            <person name="Davidsen T.M."/>
            <person name="Wayne K.J."/>
            <person name="Tettelin H."/>
            <person name="Glass J.I."/>
            <person name="Rusch D."/>
            <person name="Podicherti R."/>
            <person name="Tsui H.-C.T."/>
            <person name="Winkler M.E."/>
        </authorList>
    </citation>
    <scope>NUCLEOTIDE SEQUENCE</scope>
</reference>
<dbReference type="EMBL" id="UINC01161148">
    <property type="protein sequence ID" value="SVD60167.1"/>
    <property type="molecule type" value="Genomic_DNA"/>
</dbReference>
<sequence length="27" mass="3234">MKKSDICINEFTDKIQSGQMSRRKFNQ</sequence>
<evidence type="ECO:0000313" key="1">
    <source>
        <dbReference type="EMBL" id="SVD60167.1"/>
    </source>
</evidence>
<organism evidence="1">
    <name type="scientific">marine metagenome</name>
    <dbReference type="NCBI Taxonomy" id="408172"/>
    <lineage>
        <taxon>unclassified sequences</taxon>
        <taxon>metagenomes</taxon>
        <taxon>ecological metagenomes</taxon>
    </lineage>
</organism>
<proteinExistence type="predicted"/>
<feature type="non-terminal residue" evidence="1">
    <location>
        <position position="27"/>
    </location>
</feature>
<gene>
    <name evidence="1" type="ORF">METZ01_LOCUS413021</name>
</gene>
<accession>A0A382WMQ2</accession>
<protein>
    <submittedName>
        <fullName evidence="1">Uncharacterized protein</fullName>
    </submittedName>
</protein>